<evidence type="ECO:0000256" key="8">
    <source>
        <dbReference type="ARBA" id="ARBA00022833"/>
    </source>
</evidence>
<evidence type="ECO:0000256" key="1">
    <source>
        <dbReference type="ARBA" id="ARBA00005265"/>
    </source>
</evidence>
<keyword evidence="16" id="KW-1185">Reference proteome</keyword>
<keyword evidence="4 12" id="KW-0949">S-adenosyl-L-methionine</keyword>
<evidence type="ECO:0000259" key="14">
    <source>
        <dbReference type="PROSITE" id="PS51800"/>
    </source>
</evidence>
<dbReference type="Pfam" id="PF11722">
    <property type="entry name" value="zf-TRM13_CCCH"/>
    <property type="match status" value="1"/>
</dbReference>
<feature type="domain" description="CHHC U11-48K-type" evidence="14">
    <location>
        <begin position="52"/>
        <end position="79"/>
    </location>
</feature>
<dbReference type="Proteomes" id="UP000410492">
    <property type="component" value="Unassembled WGS sequence"/>
</dbReference>
<protein>
    <recommendedName>
        <fullName evidence="12">tRNA:m(4)X modification enzyme TRM13</fullName>
        <ecNumber evidence="12">2.1.1.225</ecNumber>
    </recommendedName>
</protein>
<feature type="compositionally biased region" description="Basic residues" evidence="13">
    <location>
        <begin position="423"/>
        <end position="433"/>
    </location>
</feature>
<evidence type="ECO:0000256" key="13">
    <source>
        <dbReference type="SAM" id="MobiDB-lite"/>
    </source>
</evidence>
<dbReference type="PANTHER" id="PTHR12998">
    <property type="entry name" value="TRNA:M(4)X MODIFICATION ENZYME TRM13 HOMOLOG"/>
    <property type="match status" value="1"/>
</dbReference>
<keyword evidence="7 12" id="KW-0863">Zinc-finger</keyword>
<dbReference type="AlphaFoldDB" id="A0A653BIV6"/>
<evidence type="ECO:0000256" key="9">
    <source>
        <dbReference type="ARBA" id="ARBA00048165"/>
    </source>
</evidence>
<keyword evidence="5 12" id="KW-0819">tRNA processing</keyword>
<organism evidence="15 16">
    <name type="scientific">Callosobruchus maculatus</name>
    <name type="common">Southern cowpea weevil</name>
    <name type="synonym">Pulse bruchid</name>
    <dbReference type="NCBI Taxonomy" id="64391"/>
    <lineage>
        <taxon>Eukaryota</taxon>
        <taxon>Metazoa</taxon>
        <taxon>Ecdysozoa</taxon>
        <taxon>Arthropoda</taxon>
        <taxon>Hexapoda</taxon>
        <taxon>Insecta</taxon>
        <taxon>Pterygota</taxon>
        <taxon>Neoptera</taxon>
        <taxon>Endopterygota</taxon>
        <taxon>Coleoptera</taxon>
        <taxon>Polyphaga</taxon>
        <taxon>Cucujiformia</taxon>
        <taxon>Chrysomeloidea</taxon>
        <taxon>Chrysomelidae</taxon>
        <taxon>Bruchinae</taxon>
        <taxon>Bruchini</taxon>
        <taxon>Callosobruchus</taxon>
    </lineage>
</organism>
<dbReference type="Pfam" id="PF05206">
    <property type="entry name" value="TRM13"/>
    <property type="match status" value="1"/>
</dbReference>
<proteinExistence type="inferred from homology"/>
<dbReference type="EMBL" id="CAACVG010001656">
    <property type="protein sequence ID" value="VEN35503.1"/>
    <property type="molecule type" value="Genomic_DNA"/>
</dbReference>
<evidence type="ECO:0000256" key="5">
    <source>
        <dbReference type="ARBA" id="ARBA00022694"/>
    </source>
</evidence>
<evidence type="ECO:0000256" key="2">
    <source>
        <dbReference type="ARBA" id="ARBA00022603"/>
    </source>
</evidence>
<dbReference type="InterPro" id="IPR021721">
    <property type="entry name" value="Znf_CCCH-type_TRM13"/>
</dbReference>
<evidence type="ECO:0000256" key="12">
    <source>
        <dbReference type="RuleBase" id="RU367103"/>
    </source>
</evidence>
<comment type="catalytic activity">
    <reaction evidence="9 12">
        <text>cytidine(4) in tRNA(Pro) + S-adenosyl-L-methionine = 2'-O-methylcytidine(4) in tRNA(Pro) + S-adenosyl-L-homocysteine + H(+)</text>
        <dbReference type="Rhea" id="RHEA:32767"/>
        <dbReference type="Rhea" id="RHEA-COMP:10397"/>
        <dbReference type="Rhea" id="RHEA-COMP:10398"/>
        <dbReference type="ChEBI" id="CHEBI:15378"/>
        <dbReference type="ChEBI" id="CHEBI:57856"/>
        <dbReference type="ChEBI" id="CHEBI:59789"/>
        <dbReference type="ChEBI" id="CHEBI:74495"/>
        <dbReference type="ChEBI" id="CHEBI:82748"/>
        <dbReference type="EC" id="2.1.1.225"/>
    </reaction>
</comment>
<feature type="non-terminal residue" evidence="15">
    <location>
        <position position="433"/>
    </location>
</feature>
<sequence>MEKKKNSPHCKYFVLRKKRYCKMTVKPGEEYCGEHQKVDTSKISDTPENKVRIVCPLDGKHTCYAHKLKKHLKICNARPKAAQPFISKGINSGLDMDNDDESNDSYRLLSSYPVTDIRNTILKVNKIYETIVSQVLSHKISSNNIVEEIITKPEHGDKAKKHLIQNSSILGLLQEYNLIQPSTCYIEFGAGRGQLSFWLAHAINLEETSSILLIERASPKHKKDNKLARNSDSIKRIRADISDVVLDKLDGVEKSKHIVGVTKHLCGVATDLALRCLSNATQNKVAGGVFTFCCHHRCRWTPYTGKQFFQENNLTMQDFYIMCGMASWATCGSGLSRERRKAESVDLLKQSERDLEIGLTRDEKAEVGRRSKNVINYGRLFYLSQLGLKCHLHYYVDTQVTLENDRPQEPDNVKERNEEAVKGKKWRTTKRKQ</sequence>
<keyword evidence="3 12" id="KW-0808">Transferase</keyword>
<evidence type="ECO:0000313" key="16">
    <source>
        <dbReference type="Proteomes" id="UP000410492"/>
    </source>
</evidence>
<dbReference type="OrthoDB" id="258806at2759"/>
<dbReference type="SUPFAM" id="SSF53335">
    <property type="entry name" value="S-adenosyl-L-methionine-dependent methyltransferases"/>
    <property type="match status" value="1"/>
</dbReference>
<comment type="similarity">
    <text evidence="1 12">Belongs to the methyltransferase TRM13 family.</text>
</comment>
<evidence type="ECO:0000256" key="6">
    <source>
        <dbReference type="ARBA" id="ARBA00022723"/>
    </source>
</evidence>
<dbReference type="PROSITE" id="PS51800">
    <property type="entry name" value="ZF_CHHC_U11_48K"/>
    <property type="match status" value="1"/>
</dbReference>
<evidence type="ECO:0000256" key="3">
    <source>
        <dbReference type="ARBA" id="ARBA00022679"/>
    </source>
</evidence>
<gene>
    <name evidence="15" type="ORF">CALMAC_LOCUS1408</name>
</gene>
<keyword evidence="6 12" id="KW-0479">Metal-binding</keyword>
<dbReference type="EC" id="2.1.1.225" evidence="12"/>
<name>A0A653BIV6_CALMS</name>
<feature type="compositionally biased region" description="Basic and acidic residues" evidence="13">
    <location>
        <begin position="405"/>
        <end position="422"/>
    </location>
</feature>
<dbReference type="GO" id="GO:0008270">
    <property type="term" value="F:zinc ion binding"/>
    <property type="evidence" value="ECO:0007669"/>
    <property type="project" value="UniProtKB-KW"/>
</dbReference>
<keyword evidence="2 12" id="KW-0489">Methyltransferase</keyword>
<comment type="function">
    <text evidence="12">tRNA methylase which 2'-O-methylates cytidine(4) in tRNA(Pro) and tRNA(Gly)(GCC), and adenosine(4) in tRNA(His).</text>
</comment>
<comment type="catalytic activity">
    <reaction evidence="11 12">
        <text>adenosine(4) in tRNA(His) + S-adenosyl-L-methionine = 2'-O-methyladenosine(4) in tRNA(His) + S-adenosyl-L-homocysteine + H(+)</text>
        <dbReference type="Rhea" id="RHEA:43196"/>
        <dbReference type="Rhea" id="RHEA-COMP:10401"/>
        <dbReference type="Rhea" id="RHEA-COMP:10402"/>
        <dbReference type="ChEBI" id="CHEBI:15378"/>
        <dbReference type="ChEBI" id="CHEBI:57856"/>
        <dbReference type="ChEBI" id="CHEBI:59789"/>
        <dbReference type="ChEBI" id="CHEBI:74411"/>
        <dbReference type="ChEBI" id="CHEBI:74477"/>
        <dbReference type="EC" id="2.1.1.225"/>
    </reaction>
</comment>
<keyword evidence="8 12" id="KW-0862">Zinc</keyword>
<evidence type="ECO:0000256" key="7">
    <source>
        <dbReference type="ARBA" id="ARBA00022771"/>
    </source>
</evidence>
<dbReference type="GO" id="GO:0030488">
    <property type="term" value="P:tRNA methylation"/>
    <property type="evidence" value="ECO:0007669"/>
    <property type="project" value="InterPro"/>
</dbReference>
<dbReference type="InterPro" id="IPR022776">
    <property type="entry name" value="TRM13/UPF0224_CHHC_Znf_dom"/>
</dbReference>
<evidence type="ECO:0000313" key="15">
    <source>
        <dbReference type="EMBL" id="VEN35503.1"/>
    </source>
</evidence>
<dbReference type="InterPro" id="IPR007871">
    <property type="entry name" value="Methyltransferase_TRM13"/>
</dbReference>
<reference evidence="15 16" key="1">
    <citation type="submission" date="2019-01" db="EMBL/GenBank/DDBJ databases">
        <authorList>
            <person name="Sayadi A."/>
        </authorList>
    </citation>
    <scope>NUCLEOTIDE SEQUENCE [LARGE SCALE GENOMIC DNA]</scope>
</reference>
<dbReference type="GO" id="GO:0106050">
    <property type="term" value="F:tRNA 2'-O-methyltransferase activity"/>
    <property type="evidence" value="ECO:0007669"/>
    <property type="project" value="UniProtKB-UniRule"/>
</dbReference>
<evidence type="ECO:0000256" key="11">
    <source>
        <dbReference type="ARBA" id="ARBA00049393"/>
    </source>
</evidence>
<evidence type="ECO:0000256" key="4">
    <source>
        <dbReference type="ARBA" id="ARBA00022691"/>
    </source>
</evidence>
<dbReference type="InterPro" id="IPR039044">
    <property type="entry name" value="Trm13"/>
</dbReference>
<dbReference type="Pfam" id="PF05253">
    <property type="entry name" value="zf-U11-48K"/>
    <property type="match status" value="1"/>
</dbReference>
<feature type="region of interest" description="Disordered" evidence="13">
    <location>
        <begin position="405"/>
        <end position="433"/>
    </location>
</feature>
<accession>A0A653BIV6</accession>
<comment type="catalytic activity">
    <reaction evidence="10 12">
        <text>cytidine(4) in tRNA(Gly)(GCC) + S-adenosyl-L-methionine = 2'-O-methylcytidine(4) in tRNA(Gly)(GCC) + S-adenosyl-L-homocysteine + H(+)</text>
        <dbReference type="Rhea" id="RHEA:43192"/>
        <dbReference type="Rhea" id="RHEA-COMP:10399"/>
        <dbReference type="Rhea" id="RHEA-COMP:10400"/>
        <dbReference type="ChEBI" id="CHEBI:15378"/>
        <dbReference type="ChEBI" id="CHEBI:57856"/>
        <dbReference type="ChEBI" id="CHEBI:59789"/>
        <dbReference type="ChEBI" id="CHEBI:74495"/>
        <dbReference type="ChEBI" id="CHEBI:82748"/>
        <dbReference type="EC" id="2.1.1.225"/>
    </reaction>
</comment>
<dbReference type="PANTHER" id="PTHR12998:SF0">
    <property type="entry name" value="TRNA:M(4)X MODIFICATION ENZYME TRM13 HOMOLOG"/>
    <property type="match status" value="1"/>
</dbReference>
<dbReference type="InterPro" id="IPR029063">
    <property type="entry name" value="SAM-dependent_MTases_sf"/>
</dbReference>
<evidence type="ECO:0000256" key="10">
    <source>
        <dbReference type="ARBA" id="ARBA00048635"/>
    </source>
</evidence>